<proteinExistence type="predicted"/>
<sequence length="9" mass="1047">MDRETAPDL</sequence>
<organism evidence="1">
    <name type="scientific">Anguilla anguilla</name>
    <name type="common">European freshwater eel</name>
    <name type="synonym">Muraena anguilla</name>
    <dbReference type="NCBI Taxonomy" id="7936"/>
    <lineage>
        <taxon>Eukaryota</taxon>
        <taxon>Metazoa</taxon>
        <taxon>Chordata</taxon>
        <taxon>Craniata</taxon>
        <taxon>Vertebrata</taxon>
        <taxon>Euteleostomi</taxon>
        <taxon>Actinopterygii</taxon>
        <taxon>Neopterygii</taxon>
        <taxon>Teleostei</taxon>
        <taxon>Anguilliformes</taxon>
        <taxon>Anguillidae</taxon>
        <taxon>Anguilla</taxon>
    </lineage>
</organism>
<dbReference type="EMBL" id="GBXM01082110">
    <property type="protein sequence ID" value="JAH26467.1"/>
    <property type="molecule type" value="Transcribed_RNA"/>
</dbReference>
<reference evidence="1" key="2">
    <citation type="journal article" date="2015" name="Fish Shellfish Immunol.">
        <title>Early steps in the European eel (Anguilla anguilla)-Vibrio vulnificus interaction in the gills: Role of the RtxA13 toxin.</title>
        <authorList>
            <person name="Callol A."/>
            <person name="Pajuelo D."/>
            <person name="Ebbesson L."/>
            <person name="Teles M."/>
            <person name="MacKenzie S."/>
            <person name="Amaro C."/>
        </authorList>
    </citation>
    <scope>NUCLEOTIDE SEQUENCE</scope>
</reference>
<name>A0A0E9RCE6_ANGAN</name>
<accession>A0A0E9RCE6</accession>
<evidence type="ECO:0000313" key="1">
    <source>
        <dbReference type="EMBL" id="JAH26467.1"/>
    </source>
</evidence>
<protein>
    <submittedName>
        <fullName evidence="1">Uncharacterized protein</fullName>
    </submittedName>
</protein>
<reference evidence="1" key="1">
    <citation type="submission" date="2014-11" db="EMBL/GenBank/DDBJ databases">
        <authorList>
            <person name="Amaro Gonzalez C."/>
        </authorList>
    </citation>
    <scope>NUCLEOTIDE SEQUENCE</scope>
</reference>